<evidence type="ECO:0000313" key="2">
    <source>
        <dbReference type="EMBL" id="MDW6094070.1"/>
    </source>
</evidence>
<evidence type="ECO:0008006" key="4">
    <source>
        <dbReference type="Google" id="ProtNLM"/>
    </source>
</evidence>
<keyword evidence="1" id="KW-1133">Transmembrane helix</keyword>
<sequence length="204" mass="23175">MQRQKVEPSRSYDLFRKIPVLGQVFVIANAYAFKGEALGNARVASFSQWWNRIFQKMFYVVCFVSALVLVAPKTVCSLDWSPADSILSAYPSILGFGIGVYALMFVMPNDFLIFLSKRKKEGMSIGPEIIPVDMGYPLITYVIIMLIAAINKMFPETYYFKLISLWALFYGLAMTVELVSFLFTSSKMIQKINPPHDESSKKDE</sequence>
<dbReference type="RefSeq" id="WP_318585423.1">
    <property type="nucleotide sequence ID" value="NZ_JAWRCP010000002.1"/>
</dbReference>
<comment type="caution">
    <text evidence="2">The sequence shown here is derived from an EMBL/GenBank/DDBJ whole genome shotgun (WGS) entry which is preliminary data.</text>
</comment>
<feature type="transmembrane region" description="Helical" evidence="1">
    <location>
        <begin position="57"/>
        <end position="75"/>
    </location>
</feature>
<organism evidence="2 3">
    <name type="scientific">Vibrio rhizosphaerae</name>
    <dbReference type="NCBI Taxonomy" id="398736"/>
    <lineage>
        <taxon>Bacteria</taxon>
        <taxon>Pseudomonadati</taxon>
        <taxon>Pseudomonadota</taxon>
        <taxon>Gammaproteobacteria</taxon>
        <taxon>Vibrionales</taxon>
        <taxon>Vibrionaceae</taxon>
        <taxon>Vibrio</taxon>
    </lineage>
</organism>
<dbReference type="Proteomes" id="UP001279860">
    <property type="component" value="Unassembled WGS sequence"/>
</dbReference>
<feature type="transmembrane region" description="Helical" evidence="1">
    <location>
        <begin position="129"/>
        <end position="150"/>
    </location>
</feature>
<keyword evidence="1" id="KW-0472">Membrane</keyword>
<reference evidence="2 3" key="1">
    <citation type="submission" date="2023-11" db="EMBL/GenBank/DDBJ databases">
        <title>Plant-associative lifestyle of Vibrio porteresiae and its evolutionary dynamics.</title>
        <authorList>
            <person name="Rameshkumar N."/>
            <person name="Kirti K."/>
        </authorList>
    </citation>
    <scope>NUCLEOTIDE SEQUENCE [LARGE SCALE GENOMIC DNA]</scope>
    <source>
        <strain evidence="2 3">MSSRF7</strain>
    </source>
</reference>
<feature type="transmembrane region" description="Helical" evidence="1">
    <location>
        <begin position="162"/>
        <end position="183"/>
    </location>
</feature>
<name>A0ABU4IXE3_9VIBR</name>
<dbReference type="EMBL" id="JAWRCP010000002">
    <property type="protein sequence ID" value="MDW6094070.1"/>
    <property type="molecule type" value="Genomic_DNA"/>
</dbReference>
<protein>
    <recommendedName>
        <fullName evidence="4">Permease</fullName>
    </recommendedName>
</protein>
<keyword evidence="3" id="KW-1185">Reference proteome</keyword>
<feature type="transmembrane region" description="Helical" evidence="1">
    <location>
        <begin position="87"/>
        <end position="108"/>
    </location>
</feature>
<gene>
    <name evidence="2" type="ORF">SBX64_16140</name>
</gene>
<evidence type="ECO:0000313" key="3">
    <source>
        <dbReference type="Proteomes" id="UP001279860"/>
    </source>
</evidence>
<accession>A0ABU4IXE3</accession>
<proteinExistence type="predicted"/>
<evidence type="ECO:0000256" key="1">
    <source>
        <dbReference type="SAM" id="Phobius"/>
    </source>
</evidence>
<keyword evidence="1" id="KW-0812">Transmembrane</keyword>